<sequence>MQTWNFKVQNNPLETGKQLQASLASLNGLVFSMNTTKNNAITFKIRKRILYAWYLIYQNYIIVDGKLSESGTEGETNVEVSFTKHFLMRLIIFTHIFLGLGFLLVIISGVSSNASMYIIGGILLAIGLFIWYDVRKRTNKKIQEFKTLISGIMTF</sequence>
<reference evidence="2 3" key="1">
    <citation type="submission" date="2016-10" db="EMBL/GenBank/DDBJ databases">
        <authorList>
            <person name="de Groot N.N."/>
        </authorList>
    </citation>
    <scope>NUCLEOTIDE SEQUENCE [LARGE SCALE GENOMIC DNA]</scope>
    <source>
        <strain evidence="2 3">CGMCC 1.6114</strain>
    </source>
</reference>
<feature type="transmembrane region" description="Helical" evidence="1">
    <location>
        <begin position="86"/>
        <end position="108"/>
    </location>
</feature>
<dbReference type="EMBL" id="FPAG01000012">
    <property type="protein sequence ID" value="SFT16272.1"/>
    <property type="molecule type" value="Genomic_DNA"/>
</dbReference>
<keyword evidence="1" id="KW-0472">Membrane</keyword>
<proteinExistence type="predicted"/>
<gene>
    <name evidence="2" type="ORF">SAMN04487906_3301</name>
</gene>
<dbReference type="Proteomes" id="UP000183209">
    <property type="component" value="Unassembled WGS sequence"/>
</dbReference>
<dbReference type="AlphaFoldDB" id="A0A1I6VRB1"/>
<feature type="transmembrane region" description="Helical" evidence="1">
    <location>
        <begin position="114"/>
        <end position="132"/>
    </location>
</feature>
<keyword evidence="1" id="KW-1133">Transmembrane helix</keyword>
<accession>A0A1I6VRB1</accession>
<evidence type="ECO:0000313" key="3">
    <source>
        <dbReference type="Proteomes" id="UP000183209"/>
    </source>
</evidence>
<dbReference type="RefSeq" id="WP_074980213.1">
    <property type="nucleotide sequence ID" value="NZ_FPAG01000012.1"/>
</dbReference>
<evidence type="ECO:0000313" key="2">
    <source>
        <dbReference type="EMBL" id="SFT16272.1"/>
    </source>
</evidence>
<organism evidence="2 3">
    <name type="scientific">Zhouia amylolytica</name>
    <dbReference type="NCBI Taxonomy" id="376730"/>
    <lineage>
        <taxon>Bacteria</taxon>
        <taxon>Pseudomonadati</taxon>
        <taxon>Bacteroidota</taxon>
        <taxon>Flavobacteriia</taxon>
        <taxon>Flavobacteriales</taxon>
        <taxon>Flavobacteriaceae</taxon>
        <taxon>Zhouia</taxon>
    </lineage>
</organism>
<evidence type="ECO:0000256" key="1">
    <source>
        <dbReference type="SAM" id="Phobius"/>
    </source>
</evidence>
<keyword evidence="1" id="KW-0812">Transmembrane</keyword>
<name>A0A1I6VRB1_9FLAO</name>
<dbReference type="OrthoDB" id="1122215at2"/>
<protein>
    <submittedName>
        <fullName evidence="2">Uncharacterized protein</fullName>
    </submittedName>
</protein>